<name>A0A2T2P0E3_CORCC</name>
<proteinExistence type="predicted"/>
<evidence type="ECO:0000313" key="2">
    <source>
        <dbReference type="Proteomes" id="UP000240883"/>
    </source>
</evidence>
<dbReference type="AlphaFoldDB" id="A0A2T2P0E3"/>
<reference evidence="1 2" key="1">
    <citation type="journal article" date="2018" name="Front. Microbiol.">
        <title>Genome-Wide Analysis of Corynespora cassiicola Leaf Fall Disease Putative Effectors.</title>
        <authorList>
            <person name="Lopez D."/>
            <person name="Ribeiro S."/>
            <person name="Label P."/>
            <person name="Fumanal B."/>
            <person name="Venisse J.S."/>
            <person name="Kohler A."/>
            <person name="de Oliveira R.R."/>
            <person name="Labutti K."/>
            <person name="Lipzen A."/>
            <person name="Lail K."/>
            <person name="Bauer D."/>
            <person name="Ohm R.A."/>
            <person name="Barry K.W."/>
            <person name="Spatafora J."/>
            <person name="Grigoriev I.V."/>
            <person name="Martin F.M."/>
            <person name="Pujade-Renaud V."/>
        </authorList>
    </citation>
    <scope>NUCLEOTIDE SEQUENCE [LARGE SCALE GENOMIC DNA]</scope>
    <source>
        <strain evidence="1 2">Philippines</strain>
    </source>
</reference>
<keyword evidence="2" id="KW-1185">Reference proteome</keyword>
<evidence type="ECO:0000313" key="1">
    <source>
        <dbReference type="EMBL" id="PSN70986.1"/>
    </source>
</evidence>
<organism evidence="1 2">
    <name type="scientific">Corynespora cassiicola Philippines</name>
    <dbReference type="NCBI Taxonomy" id="1448308"/>
    <lineage>
        <taxon>Eukaryota</taxon>
        <taxon>Fungi</taxon>
        <taxon>Dikarya</taxon>
        <taxon>Ascomycota</taxon>
        <taxon>Pezizomycotina</taxon>
        <taxon>Dothideomycetes</taxon>
        <taxon>Pleosporomycetidae</taxon>
        <taxon>Pleosporales</taxon>
        <taxon>Corynesporascaceae</taxon>
        <taxon>Corynespora</taxon>
    </lineage>
</organism>
<sequence>MLETHRRKQLFGTRSKSTCISEGVVANLKLIRTLVSCPKGPWRRRPKGAWFRLRRHFSHSVAKGAAKVVIQFFFWSANTAWLQLRRGIFADSDVAEPLAAEAMSCPCSAVASVGQTLA</sequence>
<dbReference type="Proteomes" id="UP000240883">
    <property type="component" value="Unassembled WGS sequence"/>
</dbReference>
<gene>
    <name evidence="1" type="ORF">BS50DRAFT_270847</name>
</gene>
<protein>
    <submittedName>
        <fullName evidence="1">Uncharacterized protein</fullName>
    </submittedName>
</protein>
<accession>A0A2T2P0E3</accession>
<dbReference type="EMBL" id="KZ678131">
    <property type="protein sequence ID" value="PSN70986.1"/>
    <property type="molecule type" value="Genomic_DNA"/>
</dbReference>